<reference evidence="2" key="2">
    <citation type="journal article" date="2015" name="Data Brief">
        <title>Shoot transcriptome of the giant reed, Arundo donax.</title>
        <authorList>
            <person name="Barrero R.A."/>
            <person name="Guerrero F.D."/>
            <person name="Moolhuijzen P."/>
            <person name="Goolsby J.A."/>
            <person name="Tidwell J."/>
            <person name="Bellgard S.E."/>
            <person name="Bellgard M.I."/>
        </authorList>
    </citation>
    <scope>NUCLEOTIDE SEQUENCE</scope>
    <source>
        <tissue evidence="2">Shoot tissue taken approximately 20 cm above the soil surface</tissue>
    </source>
</reference>
<dbReference type="AlphaFoldDB" id="A0A0A9GLJ7"/>
<sequence>MKEFHVLRSLNASKKVSNRKSRVEEIKAASSRSFGP</sequence>
<reference evidence="2" key="1">
    <citation type="submission" date="2014-09" db="EMBL/GenBank/DDBJ databases">
        <authorList>
            <person name="Magalhaes I.L.F."/>
            <person name="Oliveira U."/>
            <person name="Santos F.R."/>
            <person name="Vidigal T.H.D.A."/>
            <person name="Brescovit A.D."/>
            <person name="Santos A.J."/>
        </authorList>
    </citation>
    <scope>NUCLEOTIDE SEQUENCE</scope>
    <source>
        <tissue evidence="2">Shoot tissue taken approximately 20 cm above the soil surface</tissue>
    </source>
</reference>
<dbReference type="EMBL" id="GBRH01172529">
    <property type="protein sequence ID" value="JAE25367.1"/>
    <property type="molecule type" value="Transcribed_RNA"/>
</dbReference>
<evidence type="ECO:0000313" key="2">
    <source>
        <dbReference type="EMBL" id="JAE25367.1"/>
    </source>
</evidence>
<feature type="region of interest" description="Disordered" evidence="1">
    <location>
        <begin position="15"/>
        <end position="36"/>
    </location>
</feature>
<accession>A0A0A9GLJ7</accession>
<organism evidence="2">
    <name type="scientific">Arundo donax</name>
    <name type="common">Giant reed</name>
    <name type="synonym">Donax arundinaceus</name>
    <dbReference type="NCBI Taxonomy" id="35708"/>
    <lineage>
        <taxon>Eukaryota</taxon>
        <taxon>Viridiplantae</taxon>
        <taxon>Streptophyta</taxon>
        <taxon>Embryophyta</taxon>
        <taxon>Tracheophyta</taxon>
        <taxon>Spermatophyta</taxon>
        <taxon>Magnoliopsida</taxon>
        <taxon>Liliopsida</taxon>
        <taxon>Poales</taxon>
        <taxon>Poaceae</taxon>
        <taxon>PACMAD clade</taxon>
        <taxon>Arundinoideae</taxon>
        <taxon>Arundineae</taxon>
        <taxon>Arundo</taxon>
    </lineage>
</organism>
<name>A0A0A9GLJ7_ARUDO</name>
<proteinExistence type="predicted"/>
<evidence type="ECO:0000256" key="1">
    <source>
        <dbReference type="SAM" id="MobiDB-lite"/>
    </source>
</evidence>
<protein>
    <submittedName>
        <fullName evidence="2">Uncharacterized protein</fullName>
    </submittedName>
</protein>